<proteinExistence type="predicted"/>
<reference evidence="1 2" key="1">
    <citation type="submission" date="2019-08" db="EMBL/GenBank/DDBJ databases">
        <title>In-depth cultivation of the pig gut microbiome towards novel bacterial diversity and tailored functional studies.</title>
        <authorList>
            <person name="Wylensek D."/>
            <person name="Hitch T.C.A."/>
            <person name="Clavel T."/>
        </authorList>
    </citation>
    <scope>NUCLEOTIDE SEQUENCE [LARGE SCALE GENOMIC DNA]</scope>
    <source>
        <strain evidence="1 2">WCA-693-APC-5D-A</strain>
    </source>
</reference>
<sequence>MKRKKTIGFGFDPEEAQQHFMVIVPKAGNKQSVSVYERFVWDEGDVQYTALPLTVSKAYMEQAAYDAHCVMPMVPVNDEEEKEKIRHKIILPYKKWRAVKPVLEREFNRTLKAEGKLTGRFKSGHIPVERLLGKEMMVLLWAIEDCDSSVIDKAVQNWCGLSREERWWLFTMTNASTGEADDKLGWRSALRYALTENPVEEMVCQGDFLESLAQHR</sequence>
<evidence type="ECO:0000313" key="2">
    <source>
        <dbReference type="Proteomes" id="UP000433181"/>
    </source>
</evidence>
<protein>
    <submittedName>
        <fullName evidence="1">DUF3780 domain-containing protein</fullName>
    </submittedName>
</protein>
<dbReference type="InterPro" id="IPR024220">
    <property type="entry name" value="DUF3780"/>
</dbReference>
<keyword evidence="2" id="KW-1185">Reference proteome</keyword>
<dbReference type="GeneID" id="96779549"/>
<dbReference type="EMBL" id="VUNR01000027">
    <property type="protein sequence ID" value="MSU09598.1"/>
    <property type="molecule type" value="Genomic_DNA"/>
</dbReference>
<evidence type="ECO:0000313" key="1">
    <source>
        <dbReference type="EMBL" id="MSU09598.1"/>
    </source>
</evidence>
<organism evidence="1 2">
    <name type="scientific">Anaerovibrio slackiae</name>
    <dbReference type="NCBI Taxonomy" id="2652309"/>
    <lineage>
        <taxon>Bacteria</taxon>
        <taxon>Bacillati</taxon>
        <taxon>Bacillota</taxon>
        <taxon>Negativicutes</taxon>
        <taxon>Selenomonadales</taxon>
        <taxon>Selenomonadaceae</taxon>
        <taxon>Anaerovibrio</taxon>
    </lineage>
</organism>
<name>A0A6I2UDG7_9FIRM</name>
<dbReference type="Pfam" id="PF12635">
    <property type="entry name" value="DUF3780"/>
    <property type="match status" value="1"/>
</dbReference>
<gene>
    <name evidence="1" type="ORF">FYJ84_11470</name>
</gene>
<dbReference type="RefSeq" id="WP_154407768.1">
    <property type="nucleotide sequence ID" value="NZ_VUNR01000027.1"/>
</dbReference>
<dbReference type="Proteomes" id="UP000433181">
    <property type="component" value="Unassembled WGS sequence"/>
</dbReference>
<accession>A0A6I2UDG7</accession>
<dbReference type="AlphaFoldDB" id="A0A6I2UDG7"/>
<comment type="caution">
    <text evidence="1">The sequence shown here is derived from an EMBL/GenBank/DDBJ whole genome shotgun (WGS) entry which is preliminary data.</text>
</comment>